<sequence length="106" mass="12296">MDPDLERPVRERPAINTEKTMLVLFFTPRLTYIHLVPRGQKINAVYFRTQSIQPLRTKFNAFQGGIFENFPLSIHMDNVPAHNANQTRNALAELYFPQDQPSPIFP</sequence>
<name>A0ABQ9Y2X7_9EUKA</name>
<evidence type="ECO:0008006" key="3">
    <source>
        <dbReference type="Google" id="ProtNLM"/>
    </source>
</evidence>
<evidence type="ECO:0000313" key="1">
    <source>
        <dbReference type="EMBL" id="KAK2958070.1"/>
    </source>
</evidence>
<reference evidence="1 2" key="1">
    <citation type="journal article" date="2022" name="bioRxiv">
        <title>Genomics of Preaxostyla Flagellates Illuminates Evolutionary Transitions and the Path Towards Mitochondrial Loss.</title>
        <authorList>
            <person name="Novak L.V.F."/>
            <person name="Treitli S.C."/>
            <person name="Pyrih J."/>
            <person name="Halakuc P."/>
            <person name="Pipaliya S.V."/>
            <person name="Vacek V."/>
            <person name="Brzon O."/>
            <person name="Soukal P."/>
            <person name="Eme L."/>
            <person name="Dacks J.B."/>
            <person name="Karnkowska A."/>
            <person name="Elias M."/>
            <person name="Hampl V."/>
        </authorList>
    </citation>
    <scope>NUCLEOTIDE SEQUENCE [LARGE SCALE GENOMIC DNA]</scope>
    <source>
        <strain evidence="1">NAU3</strain>
        <tissue evidence="1">Gut</tissue>
    </source>
</reference>
<gene>
    <name evidence="1" type="ORF">BLNAU_6997</name>
</gene>
<accession>A0ABQ9Y2X7</accession>
<protein>
    <recommendedName>
        <fullName evidence="3">Tc1-like transposase DDE domain-containing protein</fullName>
    </recommendedName>
</protein>
<dbReference type="Proteomes" id="UP001281761">
    <property type="component" value="Unassembled WGS sequence"/>
</dbReference>
<dbReference type="EMBL" id="JARBJD010000041">
    <property type="protein sequence ID" value="KAK2958070.1"/>
    <property type="molecule type" value="Genomic_DNA"/>
</dbReference>
<evidence type="ECO:0000313" key="2">
    <source>
        <dbReference type="Proteomes" id="UP001281761"/>
    </source>
</evidence>
<dbReference type="Gene3D" id="3.30.420.10">
    <property type="entry name" value="Ribonuclease H-like superfamily/Ribonuclease H"/>
    <property type="match status" value="1"/>
</dbReference>
<keyword evidence="2" id="KW-1185">Reference proteome</keyword>
<comment type="caution">
    <text evidence="1">The sequence shown here is derived from an EMBL/GenBank/DDBJ whole genome shotgun (WGS) entry which is preliminary data.</text>
</comment>
<dbReference type="InterPro" id="IPR036397">
    <property type="entry name" value="RNaseH_sf"/>
</dbReference>
<organism evidence="1 2">
    <name type="scientific">Blattamonas nauphoetae</name>
    <dbReference type="NCBI Taxonomy" id="2049346"/>
    <lineage>
        <taxon>Eukaryota</taxon>
        <taxon>Metamonada</taxon>
        <taxon>Preaxostyla</taxon>
        <taxon>Oxymonadida</taxon>
        <taxon>Blattamonas</taxon>
    </lineage>
</organism>
<proteinExistence type="predicted"/>